<dbReference type="Proteomes" id="UP001500307">
    <property type="component" value="Unassembled WGS sequence"/>
</dbReference>
<keyword evidence="3" id="KW-1185">Reference proteome</keyword>
<comment type="caution">
    <text evidence="2">The sequence shown here is derived from an EMBL/GenBank/DDBJ whole genome shotgun (WGS) entry which is preliminary data.</text>
</comment>
<reference evidence="3" key="1">
    <citation type="journal article" date="2019" name="Int. J. Syst. Evol. Microbiol.">
        <title>The Global Catalogue of Microorganisms (GCM) 10K type strain sequencing project: providing services to taxonomists for standard genome sequencing and annotation.</title>
        <authorList>
            <consortium name="The Broad Institute Genomics Platform"/>
            <consortium name="The Broad Institute Genome Sequencing Center for Infectious Disease"/>
            <person name="Wu L."/>
            <person name="Ma J."/>
        </authorList>
    </citation>
    <scope>NUCLEOTIDE SEQUENCE [LARGE SCALE GENOMIC DNA]</scope>
    <source>
        <strain evidence="3">JCM 3175</strain>
    </source>
</reference>
<proteinExistence type="predicted"/>
<evidence type="ECO:0000313" key="2">
    <source>
        <dbReference type="EMBL" id="GAA4575306.1"/>
    </source>
</evidence>
<evidence type="ECO:0000313" key="3">
    <source>
        <dbReference type="Proteomes" id="UP001500307"/>
    </source>
</evidence>
<feature type="compositionally biased region" description="Basic and acidic residues" evidence="1">
    <location>
        <begin position="22"/>
        <end position="36"/>
    </location>
</feature>
<organism evidence="2 3">
    <name type="scientific">Micromonospora coerulea</name>
    <dbReference type="NCBI Taxonomy" id="47856"/>
    <lineage>
        <taxon>Bacteria</taxon>
        <taxon>Bacillati</taxon>
        <taxon>Actinomycetota</taxon>
        <taxon>Actinomycetes</taxon>
        <taxon>Micromonosporales</taxon>
        <taxon>Micromonosporaceae</taxon>
        <taxon>Micromonospora</taxon>
    </lineage>
</organism>
<protein>
    <submittedName>
        <fullName evidence="2">Uncharacterized protein</fullName>
    </submittedName>
</protein>
<sequence length="170" mass="18409">MTGAQRGRHPADRGGQLARAGPVHEDRAGRGGELTHQRPAADLTLGHQPGRRHGEHREHVQPGDVVGDHQGPPARQPAPDHQPDTQGAQRPLGPAADRRVPPAGGQHRQQPGQTRTEQEHAEYAGQPAGPPQRRHRRLHRDRQAARAAAGSGPPEAVGGRHRCPPRKCRR</sequence>
<gene>
    <name evidence="2" type="ORF">GCM10023176_44370</name>
</gene>
<feature type="region of interest" description="Disordered" evidence="1">
    <location>
        <begin position="1"/>
        <end position="170"/>
    </location>
</feature>
<accession>A0ABP8SVJ4</accession>
<dbReference type="EMBL" id="BAABGU010000026">
    <property type="protein sequence ID" value="GAA4575306.1"/>
    <property type="molecule type" value="Genomic_DNA"/>
</dbReference>
<evidence type="ECO:0000256" key="1">
    <source>
        <dbReference type="SAM" id="MobiDB-lite"/>
    </source>
</evidence>
<feature type="compositionally biased region" description="Basic residues" evidence="1">
    <location>
        <begin position="159"/>
        <end position="170"/>
    </location>
</feature>
<name>A0ABP8SVJ4_9ACTN</name>